<evidence type="ECO:0000256" key="2">
    <source>
        <dbReference type="SAM" id="Phobius"/>
    </source>
</evidence>
<sequence length="451" mass="49176">MASLSTTTETDILTVTTTTASPGFTSSIGNGGTETITTNPPPGTQPPNSSSFTTLTSALSSGVTSSISISRPPNTNSTEILTSTTTANGTSTSDGALITSPVITPKPPSSGNSFSGGAVAGVVIGAIAIVALVILGIFLIQRRKRRYISQKEEGSNSPPSLPMGNIESRRQNRDPNAANTNPSPAAPLPVVQFDPPLDDVGLTKLFNQLDDRISDHLVNFNIQENLQLSGSANYPAIQGPKAHGEGILFRGKTLLERQDSRLFMLRALFAYHIFGSIADQLIFSKEQRLWIRQAARGERPTRRAAVCRQLEAKDTFAAAVDFLYSHLERETQIYVPPNNIKSENRQASLMAIARSAALVILRLGLQRDHFKLGFLFQSGNYAQVEGVIPYETSAIREFKANPEDYQIFGEARHDSVVSATISPSVYRRTDGEHRYRVRRMKIFMAPRNLRQ</sequence>
<accession>A0A7C8J780</accession>
<dbReference type="CDD" id="cd12087">
    <property type="entry name" value="TM_EGFR-like"/>
    <property type="match status" value="1"/>
</dbReference>
<feature type="region of interest" description="Disordered" evidence="1">
    <location>
        <begin position="149"/>
        <end position="190"/>
    </location>
</feature>
<evidence type="ECO:0000256" key="1">
    <source>
        <dbReference type="SAM" id="MobiDB-lite"/>
    </source>
</evidence>
<dbReference type="PANTHER" id="PTHR16861:SF4">
    <property type="entry name" value="SH3 DOMAIN PROTEIN (AFU_ORTHOLOGUE AFUA_1G13610)"/>
    <property type="match status" value="1"/>
</dbReference>
<proteinExistence type="predicted"/>
<evidence type="ECO:0000313" key="3">
    <source>
        <dbReference type="EMBL" id="KAF3090596.1"/>
    </source>
</evidence>
<feature type="compositionally biased region" description="Low complexity" evidence="1">
    <location>
        <begin position="46"/>
        <end position="93"/>
    </location>
</feature>
<keyword evidence="2" id="KW-0472">Membrane</keyword>
<name>A0A7C8J780_ORBOL</name>
<keyword evidence="2" id="KW-1133">Transmembrane helix</keyword>
<comment type="caution">
    <text evidence="3">The sequence shown here is derived from an EMBL/GenBank/DDBJ whole genome shotgun (WGS) entry which is preliminary data.</text>
</comment>
<evidence type="ECO:0000313" key="4">
    <source>
        <dbReference type="Proteomes" id="UP000475325"/>
    </source>
</evidence>
<feature type="transmembrane region" description="Helical" evidence="2">
    <location>
        <begin position="118"/>
        <end position="140"/>
    </location>
</feature>
<gene>
    <name evidence="3" type="ORF">TWF102_009258</name>
</gene>
<keyword evidence="2" id="KW-0812">Transmembrane</keyword>
<feature type="compositionally biased region" description="Low complexity" evidence="1">
    <location>
        <begin position="17"/>
        <end position="38"/>
    </location>
</feature>
<feature type="transmembrane region" description="Helical" evidence="2">
    <location>
        <begin position="262"/>
        <end position="283"/>
    </location>
</feature>
<dbReference type="EMBL" id="WIQW01000060">
    <property type="protein sequence ID" value="KAF3090596.1"/>
    <property type="molecule type" value="Genomic_DNA"/>
</dbReference>
<dbReference type="PANTHER" id="PTHR16861">
    <property type="entry name" value="GLYCOPROTEIN 38"/>
    <property type="match status" value="1"/>
</dbReference>
<reference evidence="3 4" key="1">
    <citation type="submission" date="2019-06" db="EMBL/GenBank/DDBJ databases">
        <authorList>
            <person name="Palmer J.M."/>
        </authorList>
    </citation>
    <scope>NUCLEOTIDE SEQUENCE [LARGE SCALE GENOMIC DNA]</scope>
    <source>
        <strain evidence="3 4">TWF102</strain>
    </source>
</reference>
<feature type="region of interest" description="Disordered" evidence="1">
    <location>
        <begin position="17"/>
        <end position="93"/>
    </location>
</feature>
<organism evidence="3 4">
    <name type="scientific">Orbilia oligospora</name>
    <name type="common">Nematode-trapping fungus</name>
    <name type="synonym">Arthrobotrys oligospora</name>
    <dbReference type="NCBI Taxonomy" id="2813651"/>
    <lineage>
        <taxon>Eukaryota</taxon>
        <taxon>Fungi</taxon>
        <taxon>Dikarya</taxon>
        <taxon>Ascomycota</taxon>
        <taxon>Pezizomycotina</taxon>
        <taxon>Orbiliomycetes</taxon>
        <taxon>Orbiliales</taxon>
        <taxon>Orbiliaceae</taxon>
        <taxon>Orbilia</taxon>
    </lineage>
</organism>
<dbReference type="AlphaFoldDB" id="A0A7C8J780"/>
<protein>
    <submittedName>
        <fullName evidence="3">Uncharacterized protein</fullName>
    </submittedName>
</protein>
<dbReference type="Proteomes" id="UP000475325">
    <property type="component" value="Unassembled WGS sequence"/>
</dbReference>